<evidence type="ECO:0000256" key="6">
    <source>
        <dbReference type="ARBA" id="ARBA00048905"/>
    </source>
</evidence>
<dbReference type="PANTHER" id="PTHR11085:SF6">
    <property type="entry name" value="NAD-DEPENDENT PROTEIN DEACETYLASE SIRTUIN-2"/>
    <property type="match status" value="1"/>
</dbReference>
<dbReference type="PANTHER" id="PTHR11085">
    <property type="entry name" value="NAD-DEPENDENT PROTEIN DEACYLASE SIRTUIN-5, MITOCHONDRIAL-RELATED"/>
    <property type="match status" value="1"/>
</dbReference>
<keyword evidence="10" id="KW-1185">Reference proteome</keyword>
<dbReference type="InterPro" id="IPR029035">
    <property type="entry name" value="DHS-like_NAD/FAD-binding_dom"/>
</dbReference>
<organism evidence="10 11">
    <name type="scientific">Saccoglossus kowalevskii</name>
    <name type="common">Acorn worm</name>
    <dbReference type="NCBI Taxonomy" id="10224"/>
    <lineage>
        <taxon>Eukaryota</taxon>
        <taxon>Metazoa</taxon>
        <taxon>Hemichordata</taxon>
        <taxon>Enteropneusta</taxon>
        <taxon>Harrimaniidae</taxon>
        <taxon>Saccoglossus</taxon>
    </lineage>
</organism>
<keyword evidence="1" id="KW-0808">Transferase</keyword>
<reference evidence="11" key="1">
    <citation type="submission" date="2025-08" db="UniProtKB">
        <authorList>
            <consortium name="RefSeq"/>
        </authorList>
    </citation>
    <scope>IDENTIFICATION</scope>
    <source>
        <tissue evidence="11">Testes</tissue>
    </source>
</reference>
<dbReference type="InterPro" id="IPR003000">
    <property type="entry name" value="Sirtuin"/>
</dbReference>
<dbReference type="Pfam" id="PF02146">
    <property type="entry name" value="SIR2"/>
    <property type="match status" value="1"/>
</dbReference>
<name>A0ABM0MZ41_SACKO</name>
<evidence type="ECO:0000256" key="7">
    <source>
        <dbReference type="PROSITE-ProRule" id="PRU00236"/>
    </source>
</evidence>
<dbReference type="SUPFAM" id="SSF52467">
    <property type="entry name" value="DHS-like NAD/FAD-binding domain"/>
    <property type="match status" value="1"/>
</dbReference>
<evidence type="ECO:0000256" key="4">
    <source>
        <dbReference type="ARBA" id="ARBA00023027"/>
    </source>
</evidence>
<protein>
    <submittedName>
        <fullName evidence="11">NAD-dependent protein deacetylase sirtuin-2-like</fullName>
    </submittedName>
</protein>
<evidence type="ECO:0000256" key="1">
    <source>
        <dbReference type="ARBA" id="ARBA00022679"/>
    </source>
</evidence>
<dbReference type="PROSITE" id="PS50305">
    <property type="entry name" value="SIRTUIN"/>
    <property type="match status" value="1"/>
</dbReference>
<feature type="compositionally biased region" description="Polar residues" evidence="8">
    <location>
        <begin position="211"/>
        <end position="222"/>
    </location>
</feature>
<evidence type="ECO:0000313" key="10">
    <source>
        <dbReference type="Proteomes" id="UP000694865"/>
    </source>
</evidence>
<feature type="region of interest" description="Disordered" evidence="8">
    <location>
        <begin position="188"/>
        <end position="231"/>
    </location>
</feature>
<keyword evidence="4" id="KW-0520">NAD</keyword>
<feature type="compositionally biased region" description="Basic and acidic residues" evidence="8">
    <location>
        <begin position="188"/>
        <end position="201"/>
    </location>
</feature>
<dbReference type="InterPro" id="IPR050134">
    <property type="entry name" value="NAD-dep_sirtuin_deacylases"/>
</dbReference>
<evidence type="ECO:0000256" key="2">
    <source>
        <dbReference type="ARBA" id="ARBA00022723"/>
    </source>
</evidence>
<sequence length="231" mass="25986">MQKVNFLKSLIEKATKLTLGEEEPEVKLKVLEEVSFQGIAQYIIQKKDEIFQDRIPKCPDCDGVVKPDIVFFGEALPFKFFSLTQKDFPKCDLLLVMGTSLVVQPFASLVNRVPEDCPRLLINREKSGQVDPLMQMLGFGRGMDFDSPNNYRDVAFEGTCDDGCVRLAELLGWKDELLNLVETEHARIDAEKKKKKDEATKTNKTGKAATSDTTPKAETKLNNPDIPSEKL</sequence>
<keyword evidence="3" id="KW-0862">Zinc</keyword>
<comment type="catalytic activity">
    <reaction evidence="6">
        <text>N(6)-tetradecanoyl-L-lysyl-[protein] + NAD(+) + H2O = 2''-O-tetradecanoyl-ADP-D-ribose + nicotinamide + L-lysyl-[protein]</text>
        <dbReference type="Rhea" id="RHEA:70567"/>
        <dbReference type="Rhea" id="RHEA-COMP:9752"/>
        <dbReference type="Rhea" id="RHEA-COMP:15437"/>
        <dbReference type="ChEBI" id="CHEBI:15377"/>
        <dbReference type="ChEBI" id="CHEBI:17154"/>
        <dbReference type="ChEBI" id="CHEBI:29969"/>
        <dbReference type="ChEBI" id="CHEBI:57540"/>
        <dbReference type="ChEBI" id="CHEBI:141129"/>
        <dbReference type="ChEBI" id="CHEBI:189674"/>
    </reaction>
    <physiologicalReaction direction="left-to-right" evidence="6">
        <dbReference type="Rhea" id="RHEA:70568"/>
    </physiologicalReaction>
</comment>
<gene>
    <name evidence="11" type="primary">LOC102809250</name>
</gene>
<proteinExistence type="predicted"/>
<evidence type="ECO:0000313" key="11">
    <source>
        <dbReference type="RefSeq" id="XP_006825282.1"/>
    </source>
</evidence>
<dbReference type="Gene3D" id="3.40.50.1220">
    <property type="entry name" value="TPP-binding domain"/>
    <property type="match status" value="1"/>
</dbReference>
<evidence type="ECO:0000256" key="8">
    <source>
        <dbReference type="SAM" id="MobiDB-lite"/>
    </source>
</evidence>
<dbReference type="Proteomes" id="UP000694865">
    <property type="component" value="Unplaced"/>
</dbReference>
<feature type="domain" description="Deacetylase sirtuin-type" evidence="9">
    <location>
        <begin position="1"/>
        <end position="174"/>
    </location>
</feature>
<keyword evidence="2" id="KW-0479">Metal-binding</keyword>
<evidence type="ECO:0000256" key="5">
    <source>
        <dbReference type="ARBA" id="ARBA00048378"/>
    </source>
</evidence>
<dbReference type="GeneID" id="102809250"/>
<accession>A0ABM0MZ41</accession>
<dbReference type="RefSeq" id="XP_006825282.1">
    <property type="nucleotide sequence ID" value="XM_006825219.1"/>
</dbReference>
<evidence type="ECO:0000256" key="3">
    <source>
        <dbReference type="ARBA" id="ARBA00022833"/>
    </source>
</evidence>
<comment type="catalytic activity">
    <reaction evidence="5">
        <text>N(6)-hexadecanoyl-L-lysyl-[protein] + NAD(+) + H2O = 2''-O-hexadecanoyl-ADP-D-ribose + nicotinamide + L-lysyl-[protein]</text>
        <dbReference type="Rhea" id="RHEA:70563"/>
        <dbReference type="Rhea" id="RHEA-COMP:9752"/>
        <dbReference type="Rhea" id="RHEA-COMP:14175"/>
        <dbReference type="ChEBI" id="CHEBI:15377"/>
        <dbReference type="ChEBI" id="CHEBI:17154"/>
        <dbReference type="ChEBI" id="CHEBI:29969"/>
        <dbReference type="ChEBI" id="CHEBI:57540"/>
        <dbReference type="ChEBI" id="CHEBI:138936"/>
        <dbReference type="ChEBI" id="CHEBI:189673"/>
    </reaction>
    <physiologicalReaction direction="left-to-right" evidence="5">
        <dbReference type="Rhea" id="RHEA:70564"/>
    </physiologicalReaction>
</comment>
<comment type="caution">
    <text evidence="7">Lacks conserved residue(s) required for the propagation of feature annotation.</text>
</comment>
<evidence type="ECO:0000259" key="9">
    <source>
        <dbReference type="PROSITE" id="PS50305"/>
    </source>
</evidence>
<dbReference type="InterPro" id="IPR026590">
    <property type="entry name" value="Ssirtuin_cat_dom"/>
</dbReference>